<evidence type="ECO:0000313" key="4">
    <source>
        <dbReference type="Proteomes" id="UP000092993"/>
    </source>
</evidence>
<evidence type="ECO:0000313" key="3">
    <source>
        <dbReference type="EMBL" id="OBZ67670.1"/>
    </source>
</evidence>
<protein>
    <recommendedName>
        <fullName evidence="2">DUF6532 domain-containing protein</fullName>
    </recommendedName>
</protein>
<comment type="caution">
    <text evidence="3">The sequence shown here is derived from an EMBL/GenBank/DDBJ whole genome shotgun (WGS) entry which is preliminary data.</text>
</comment>
<proteinExistence type="predicted"/>
<reference evidence="3 4" key="1">
    <citation type="submission" date="2016-03" db="EMBL/GenBank/DDBJ databases">
        <title>Whole genome sequencing of Grifola frondosa 9006-11.</title>
        <authorList>
            <person name="Min B."/>
            <person name="Park H."/>
            <person name="Kim J.-G."/>
            <person name="Cho H."/>
            <person name="Oh Y.-L."/>
            <person name="Kong W.-S."/>
            <person name="Choi I.-G."/>
        </authorList>
    </citation>
    <scope>NUCLEOTIDE SEQUENCE [LARGE SCALE GENOMIC DNA]</scope>
    <source>
        <strain evidence="3 4">9006-11</strain>
    </source>
</reference>
<dbReference type="OMA" id="NWARITA"/>
<gene>
    <name evidence="3" type="ORF">A0H81_12059</name>
</gene>
<organism evidence="3 4">
    <name type="scientific">Grifola frondosa</name>
    <name type="common">Maitake</name>
    <name type="synonym">Polyporus frondosus</name>
    <dbReference type="NCBI Taxonomy" id="5627"/>
    <lineage>
        <taxon>Eukaryota</taxon>
        <taxon>Fungi</taxon>
        <taxon>Dikarya</taxon>
        <taxon>Basidiomycota</taxon>
        <taxon>Agaricomycotina</taxon>
        <taxon>Agaricomycetes</taxon>
        <taxon>Polyporales</taxon>
        <taxon>Grifolaceae</taxon>
        <taxon>Grifola</taxon>
    </lineage>
</organism>
<dbReference type="OrthoDB" id="2800649at2759"/>
<name>A0A1C7LSN7_GRIFR</name>
<feature type="compositionally biased region" description="Polar residues" evidence="1">
    <location>
        <begin position="125"/>
        <end position="149"/>
    </location>
</feature>
<accession>A0A1C7LSN7</accession>
<feature type="domain" description="DUF6532" evidence="2">
    <location>
        <begin position="319"/>
        <end position="430"/>
    </location>
</feature>
<dbReference type="InterPro" id="IPR045341">
    <property type="entry name" value="DUF6532"/>
</dbReference>
<evidence type="ECO:0000259" key="2">
    <source>
        <dbReference type="Pfam" id="PF20149"/>
    </source>
</evidence>
<dbReference type="Pfam" id="PF20149">
    <property type="entry name" value="DUF6532"/>
    <property type="match status" value="1"/>
</dbReference>
<dbReference type="Proteomes" id="UP000092993">
    <property type="component" value="Unassembled WGS sequence"/>
</dbReference>
<feature type="region of interest" description="Disordered" evidence="1">
    <location>
        <begin position="1"/>
        <end position="53"/>
    </location>
</feature>
<dbReference type="EMBL" id="LUGG01000023">
    <property type="protein sequence ID" value="OBZ67670.1"/>
    <property type="molecule type" value="Genomic_DNA"/>
</dbReference>
<keyword evidence="4" id="KW-1185">Reference proteome</keyword>
<sequence>MAQEQAEKEEENERKESNKRKKQEQIAAIEDDIVSTDRQTEGERVTTSSRQLKHTFVRETAEEEEEDFRGGRAAIAAARKMPANTSVTDAESAQAVGEHSESTKKSNKQQAAAHVGKSGVKQDWVESSQANRWPSASSENTHNTSTSMTKMVAKPPTTPNPTAKKAHSKQQLKTPITVKERGFVNDSDEDIEHAAAQSSPAKPPGTRVTSNGIVKTDSKLEKAKKRPSECHQLIKAEPIDDKIQHSTSSDDEIIEVDRKGKPTKGSKKKTALELTLSPASMTRFRKVFMPTVLIGIKVLETIWPAVFGPQHAKPDFEEVTQKLSEWQFSFGQVAIVLYDTHFKSIEKDDLEERAREADHLLTNGLFSYEVQDPKAVKGLFRAPIILKTFAHHFSATDGAVEVPGLYADNAAKRPNGAFALAITAVERALTLFRARLVVSEQGKPKVSEVFNDKTGNTSLARNHFSGDNWARITAGWMSSVLHLSDTKMKTIIERAHAAHEVTTGSSARVSDNEEYDQGNMFDPDSE</sequence>
<feature type="region of interest" description="Disordered" evidence="1">
    <location>
        <begin position="79"/>
        <end position="211"/>
    </location>
</feature>
<dbReference type="STRING" id="5627.A0A1C7LSN7"/>
<feature type="region of interest" description="Disordered" evidence="1">
    <location>
        <begin position="499"/>
        <end position="526"/>
    </location>
</feature>
<evidence type="ECO:0000256" key="1">
    <source>
        <dbReference type="SAM" id="MobiDB-lite"/>
    </source>
</evidence>
<dbReference type="AlphaFoldDB" id="A0A1C7LSN7"/>